<gene>
    <name evidence="2" type="ORF">PHYSODRAFT_324226</name>
</gene>
<protein>
    <submittedName>
        <fullName evidence="2">Neutral zinc metallopeptidase, Zn-binding site</fullName>
    </submittedName>
</protein>
<dbReference type="RefSeq" id="XP_009518238.1">
    <property type="nucleotide sequence ID" value="XM_009519943.1"/>
</dbReference>
<dbReference type="PANTHER" id="PTHR35606:SF4">
    <property type="entry name" value="CELLULOSE-BINDING FAMILY II PROTEIN"/>
    <property type="match status" value="1"/>
</dbReference>
<dbReference type="GeneID" id="20645090"/>
<dbReference type="AlphaFoldDB" id="G4YRX3"/>
<reference evidence="2 3" key="1">
    <citation type="journal article" date="2006" name="Science">
        <title>Phytophthora genome sequences uncover evolutionary origins and mechanisms of pathogenesis.</title>
        <authorList>
            <person name="Tyler B.M."/>
            <person name="Tripathy S."/>
            <person name="Zhang X."/>
            <person name="Dehal P."/>
            <person name="Jiang R.H."/>
            <person name="Aerts A."/>
            <person name="Arredondo F.D."/>
            <person name="Baxter L."/>
            <person name="Bensasson D."/>
            <person name="Beynon J.L."/>
            <person name="Chapman J."/>
            <person name="Damasceno C.M."/>
            <person name="Dorrance A.E."/>
            <person name="Dou D."/>
            <person name="Dickerman A.W."/>
            <person name="Dubchak I.L."/>
            <person name="Garbelotto M."/>
            <person name="Gijzen M."/>
            <person name="Gordon S.G."/>
            <person name="Govers F."/>
            <person name="Grunwald N.J."/>
            <person name="Huang W."/>
            <person name="Ivors K.L."/>
            <person name="Jones R.W."/>
            <person name="Kamoun S."/>
            <person name="Krampis K."/>
            <person name="Lamour K.H."/>
            <person name="Lee M.K."/>
            <person name="McDonald W.H."/>
            <person name="Medina M."/>
            <person name="Meijer H.J."/>
            <person name="Nordberg E.K."/>
            <person name="Maclean D.J."/>
            <person name="Ospina-Giraldo M.D."/>
            <person name="Morris P.F."/>
            <person name="Phuntumart V."/>
            <person name="Putnam N.H."/>
            <person name="Rash S."/>
            <person name="Rose J.K."/>
            <person name="Sakihama Y."/>
            <person name="Salamov A.A."/>
            <person name="Savidor A."/>
            <person name="Scheuring C.F."/>
            <person name="Smith B.M."/>
            <person name="Sobral B.W."/>
            <person name="Terry A."/>
            <person name="Torto-Alalibo T.A."/>
            <person name="Win J."/>
            <person name="Xu Z."/>
            <person name="Zhang H."/>
            <person name="Grigoriev I.V."/>
            <person name="Rokhsar D.S."/>
            <person name="Boore J.L."/>
        </authorList>
    </citation>
    <scope>NUCLEOTIDE SEQUENCE [LARGE SCALE GENOMIC DNA]</scope>
    <source>
        <strain evidence="2 3">P6497</strain>
    </source>
</reference>
<evidence type="ECO:0000313" key="2">
    <source>
        <dbReference type="EMBL" id="EGZ22950.1"/>
    </source>
</evidence>
<keyword evidence="3" id="KW-1185">Reference proteome</keyword>
<dbReference type="InParanoid" id="G4YRX3"/>
<sequence length="315" mass="34869">MVSSSQSSPFSLKHLLVTALVAFAATSTEAAGAKNATAGADNHATFGKITSGNNKCITGDPTSGVTRKDVDWVWENTMSKYVPDFKNFIFDQIIAGKGHLDYCVRWDPKNRKLTKATAAKFRTMLERQINVWNRWVAGYDCWPYDKITVSVVGFAVHDKSILDWDDDSLGTIYEGLLDGEGSPKCPDECYKHQGQVANADTSGCQGKSFDMSLWPSERPGTDDGSPTLDADAVGTGGDWGQRVWVIDMLNKIDEPEMDVILHEMGHGYGLPEMYVAENKPASYPACVMDESEKITDGDGWLVRSIWEHIKSRYNF</sequence>
<proteinExistence type="predicted"/>
<dbReference type="Proteomes" id="UP000002640">
    <property type="component" value="Unassembled WGS sequence"/>
</dbReference>
<dbReference type="KEGG" id="psoj:PHYSODRAFT_324226"/>
<evidence type="ECO:0000256" key="1">
    <source>
        <dbReference type="SAM" id="SignalP"/>
    </source>
</evidence>
<feature type="chain" id="PRO_5003471795" evidence="1">
    <location>
        <begin position="31"/>
        <end position="315"/>
    </location>
</feature>
<dbReference type="EMBL" id="JH159152">
    <property type="protein sequence ID" value="EGZ22950.1"/>
    <property type="molecule type" value="Genomic_DNA"/>
</dbReference>
<name>G4YRX3_PHYSP</name>
<dbReference type="OMA" id="KIDEPEM"/>
<evidence type="ECO:0000313" key="3">
    <source>
        <dbReference type="Proteomes" id="UP000002640"/>
    </source>
</evidence>
<keyword evidence="1" id="KW-0732">Signal</keyword>
<organism evidence="2 3">
    <name type="scientific">Phytophthora sojae (strain P6497)</name>
    <name type="common">Soybean stem and root rot agent</name>
    <name type="synonym">Phytophthora megasperma f. sp. glycines</name>
    <dbReference type="NCBI Taxonomy" id="1094619"/>
    <lineage>
        <taxon>Eukaryota</taxon>
        <taxon>Sar</taxon>
        <taxon>Stramenopiles</taxon>
        <taxon>Oomycota</taxon>
        <taxon>Peronosporomycetes</taxon>
        <taxon>Peronosporales</taxon>
        <taxon>Peronosporaceae</taxon>
        <taxon>Phytophthora</taxon>
    </lineage>
</organism>
<accession>G4YRX3</accession>
<feature type="signal peptide" evidence="1">
    <location>
        <begin position="1"/>
        <end position="30"/>
    </location>
</feature>
<dbReference type="PANTHER" id="PTHR35606">
    <property type="entry name" value="CELLULOSE-BINDING FAMILY II PROTEIN"/>
    <property type="match status" value="1"/>
</dbReference>